<sequence>MEFEYTYRLSSKKDRPILARFALLKQKQTVLDALREKRKNDQVSGRVVEDLPDRIVKTRTALYPFLEQCQNEGKAARYKQDKLMVCGKLYECDFISKKPILVAK</sequence>
<accession>A0A9D4J162</accession>
<reference evidence="1" key="2">
    <citation type="submission" date="2020-11" db="EMBL/GenBank/DDBJ databases">
        <authorList>
            <person name="McCartney M.A."/>
            <person name="Auch B."/>
            <person name="Kono T."/>
            <person name="Mallez S."/>
            <person name="Becker A."/>
            <person name="Gohl D.M."/>
            <person name="Silverstein K.A.T."/>
            <person name="Koren S."/>
            <person name="Bechman K.B."/>
            <person name="Herman A."/>
            <person name="Abrahante J.E."/>
            <person name="Garbe J."/>
        </authorList>
    </citation>
    <scope>NUCLEOTIDE SEQUENCE</scope>
    <source>
        <strain evidence="1">Duluth1</strain>
        <tissue evidence="1">Whole animal</tissue>
    </source>
</reference>
<keyword evidence="2" id="KW-1185">Reference proteome</keyword>
<dbReference type="EMBL" id="JAIWYP010000007">
    <property type="protein sequence ID" value="KAH3794510.1"/>
    <property type="molecule type" value="Genomic_DNA"/>
</dbReference>
<evidence type="ECO:0000313" key="1">
    <source>
        <dbReference type="EMBL" id="KAH3794510.1"/>
    </source>
</evidence>
<comment type="caution">
    <text evidence="1">The sequence shown here is derived from an EMBL/GenBank/DDBJ whole genome shotgun (WGS) entry which is preliminary data.</text>
</comment>
<evidence type="ECO:0000313" key="2">
    <source>
        <dbReference type="Proteomes" id="UP000828390"/>
    </source>
</evidence>
<dbReference type="AlphaFoldDB" id="A0A9D4J162"/>
<dbReference type="Proteomes" id="UP000828390">
    <property type="component" value="Unassembled WGS sequence"/>
</dbReference>
<proteinExistence type="predicted"/>
<name>A0A9D4J162_DREPO</name>
<gene>
    <name evidence="1" type="ORF">DPMN_148044</name>
</gene>
<organism evidence="1 2">
    <name type="scientific">Dreissena polymorpha</name>
    <name type="common">Zebra mussel</name>
    <name type="synonym">Mytilus polymorpha</name>
    <dbReference type="NCBI Taxonomy" id="45954"/>
    <lineage>
        <taxon>Eukaryota</taxon>
        <taxon>Metazoa</taxon>
        <taxon>Spiralia</taxon>
        <taxon>Lophotrochozoa</taxon>
        <taxon>Mollusca</taxon>
        <taxon>Bivalvia</taxon>
        <taxon>Autobranchia</taxon>
        <taxon>Heteroconchia</taxon>
        <taxon>Euheterodonta</taxon>
        <taxon>Imparidentia</taxon>
        <taxon>Neoheterodontei</taxon>
        <taxon>Myida</taxon>
        <taxon>Dreissenoidea</taxon>
        <taxon>Dreissenidae</taxon>
        <taxon>Dreissena</taxon>
    </lineage>
</organism>
<protein>
    <submittedName>
        <fullName evidence="1">Uncharacterized protein</fullName>
    </submittedName>
</protein>
<reference evidence="1" key="1">
    <citation type="journal article" date="2019" name="bioRxiv">
        <title>The Genome of the Zebra Mussel, Dreissena polymorpha: A Resource for Invasive Species Research.</title>
        <authorList>
            <person name="McCartney M.A."/>
            <person name="Auch B."/>
            <person name="Kono T."/>
            <person name="Mallez S."/>
            <person name="Zhang Y."/>
            <person name="Obille A."/>
            <person name="Becker A."/>
            <person name="Abrahante J.E."/>
            <person name="Garbe J."/>
            <person name="Badalamenti J.P."/>
            <person name="Herman A."/>
            <person name="Mangelson H."/>
            <person name="Liachko I."/>
            <person name="Sullivan S."/>
            <person name="Sone E.D."/>
            <person name="Koren S."/>
            <person name="Silverstein K.A.T."/>
            <person name="Beckman K.B."/>
            <person name="Gohl D.M."/>
        </authorList>
    </citation>
    <scope>NUCLEOTIDE SEQUENCE</scope>
    <source>
        <strain evidence="1">Duluth1</strain>
        <tissue evidence="1">Whole animal</tissue>
    </source>
</reference>